<protein>
    <submittedName>
        <fullName evidence="2">Oxidoreductase, short-chain dehydrogenase/reductase family</fullName>
        <ecNumber evidence="2">1.1.1.-</ecNumber>
    </submittedName>
</protein>
<feature type="compositionally biased region" description="Gly residues" evidence="1">
    <location>
        <begin position="227"/>
        <end position="237"/>
    </location>
</feature>
<sequence>DEARPPDGSQRTCRPCRLRRRQPRRSDAGDGARVARHLSPVDAGGRAPRRGLPRGGLRHARARRVDRPGIHGGLRAAGAGEGLLRSRRRGQPARTRPCPGPRLGLGAGVGGGVRAGCGAAGGVVHLDQRSQRRPSLAVGTRERGAPEPATARGRGSAGAVLVVHRLLRLPGGAAAVPQVLRPSAVDGLPPPRGGHRPRAGPPGGHAGRRHGQRAAVLPRERPPGPGGPAGAAYGGAGAAARAHQGQGDPGRQLRRDRALGGPAAACRRPLRPLAPDGSARGRGRGDRRLHQVTVSSARV</sequence>
<feature type="non-terminal residue" evidence="2">
    <location>
        <position position="1"/>
    </location>
</feature>
<feature type="region of interest" description="Disordered" evidence="1">
    <location>
        <begin position="1"/>
        <end position="103"/>
    </location>
</feature>
<feature type="compositionally biased region" description="Low complexity" evidence="1">
    <location>
        <begin position="262"/>
        <end position="275"/>
    </location>
</feature>
<name>A0A6J4M958_9ACTN</name>
<accession>A0A6J4M958</accession>
<evidence type="ECO:0000313" key="2">
    <source>
        <dbReference type="EMBL" id="CAA9352662.1"/>
    </source>
</evidence>
<evidence type="ECO:0000256" key="1">
    <source>
        <dbReference type="SAM" id="MobiDB-lite"/>
    </source>
</evidence>
<feature type="compositionally biased region" description="Basic residues" evidence="1">
    <location>
        <begin position="14"/>
        <end position="23"/>
    </location>
</feature>
<organism evidence="2">
    <name type="scientific">uncultured Nocardioidaceae bacterium</name>
    <dbReference type="NCBI Taxonomy" id="253824"/>
    <lineage>
        <taxon>Bacteria</taxon>
        <taxon>Bacillati</taxon>
        <taxon>Actinomycetota</taxon>
        <taxon>Actinomycetes</taxon>
        <taxon>Propionibacteriales</taxon>
        <taxon>Nocardioidaceae</taxon>
        <taxon>environmental samples</taxon>
    </lineage>
</organism>
<feature type="region of interest" description="Disordered" evidence="1">
    <location>
        <begin position="180"/>
        <end position="299"/>
    </location>
</feature>
<dbReference type="AlphaFoldDB" id="A0A6J4M958"/>
<gene>
    <name evidence="2" type="ORF">AVDCRST_MAG34-1872</name>
</gene>
<dbReference type="EMBL" id="CADCUI010000040">
    <property type="protein sequence ID" value="CAA9352662.1"/>
    <property type="molecule type" value="Genomic_DNA"/>
</dbReference>
<dbReference type="EC" id="1.1.1.-" evidence="2"/>
<reference evidence="2" key="1">
    <citation type="submission" date="2020-02" db="EMBL/GenBank/DDBJ databases">
        <authorList>
            <person name="Meier V. D."/>
        </authorList>
    </citation>
    <scope>NUCLEOTIDE SEQUENCE</scope>
    <source>
        <strain evidence="2">AVDCRST_MAG34</strain>
    </source>
</reference>
<dbReference type="GO" id="GO:0016491">
    <property type="term" value="F:oxidoreductase activity"/>
    <property type="evidence" value="ECO:0007669"/>
    <property type="project" value="UniProtKB-KW"/>
</dbReference>
<feature type="region of interest" description="Disordered" evidence="1">
    <location>
        <begin position="128"/>
        <end position="157"/>
    </location>
</feature>
<keyword evidence="2" id="KW-0560">Oxidoreductase</keyword>
<feature type="compositionally biased region" description="Basic residues" evidence="1">
    <location>
        <begin position="47"/>
        <end position="62"/>
    </location>
</feature>
<proteinExistence type="predicted"/>
<feature type="non-terminal residue" evidence="2">
    <location>
        <position position="299"/>
    </location>
</feature>